<proteinExistence type="inferred from homology"/>
<evidence type="ECO:0000256" key="1">
    <source>
        <dbReference type="ARBA" id="ARBA00010832"/>
    </source>
</evidence>
<dbReference type="EMBL" id="VWPL01000012">
    <property type="protein sequence ID" value="KAA5601805.1"/>
    <property type="molecule type" value="Genomic_DNA"/>
</dbReference>
<evidence type="ECO:0000313" key="3">
    <source>
        <dbReference type="EMBL" id="KAA5601805.1"/>
    </source>
</evidence>
<dbReference type="RefSeq" id="WP_150097312.1">
    <property type="nucleotide sequence ID" value="NZ_VWPL01000012.1"/>
</dbReference>
<comment type="similarity">
    <text evidence="1">Belongs to the HupH/HyaF family.</text>
</comment>
<dbReference type="InterPro" id="IPR006894">
    <property type="entry name" value="HupH_Hydgase_express_prot_C"/>
</dbReference>
<dbReference type="Pfam" id="PF04809">
    <property type="entry name" value="HupH_C"/>
    <property type="match status" value="2"/>
</dbReference>
<dbReference type="Gene3D" id="3.30.1370.140">
    <property type="entry name" value="HupH hydrogenase expression protein, C-terminal domain"/>
    <property type="match status" value="2"/>
</dbReference>
<gene>
    <name evidence="3" type="ORF">F1193_08835</name>
</gene>
<dbReference type="Proteomes" id="UP000323886">
    <property type="component" value="Unassembled WGS sequence"/>
</dbReference>
<feature type="domain" description="HupH hydrogenase expression protein C-terminal" evidence="2">
    <location>
        <begin position="160"/>
        <end position="281"/>
    </location>
</feature>
<keyword evidence="4" id="KW-1185">Reference proteome</keyword>
<evidence type="ECO:0000313" key="4">
    <source>
        <dbReference type="Proteomes" id="UP000323886"/>
    </source>
</evidence>
<sequence length="284" mass="29550">MKAASLADLAAPNGTASPLANGGKFTPLLTAANGEGLAMRSPRIAALLPLMIEALATQDADRPGHLFDLDGLDAAELELIAGVIGAGEVSATVALPDGVVAQIHESVMAGLWRVRFTGADGRLVADYLEVGAIPEAVRRAAAMTRRAFKIGTTPAASPTALSLLSEIAQRAAQHAASQSMAQRPGLPGHTITLSLLPVSDADMAFLHQTLGDGPVQIVSRGHGSCRVLATATRHVWSVQYFNASGDLVLDSLEIGDVPPAACAATEDFRDSAERLRQIEQAYFT</sequence>
<name>A0A5M6I1V2_9HYPH</name>
<feature type="domain" description="HupH hydrogenase expression protein C-terminal" evidence="2">
    <location>
        <begin position="65"/>
        <end position="141"/>
    </location>
</feature>
<organism evidence="3 4">
    <name type="scientific">Blastochloris sulfoviridis</name>
    <dbReference type="NCBI Taxonomy" id="50712"/>
    <lineage>
        <taxon>Bacteria</taxon>
        <taxon>Pseudomonadati</taxon>
        <taxon>Pseudomonadota</taxon>
        <taxon>Alphaproteobacteria</taxon>
        <taxon>Hyphomicrobiales</taxon>
        <taxon>Blastochloridaceae</taxon>
        <taxon>Blastochloris</taxon>
    </lineage>
</organism>
<evidence type="ECO:0000259" key="2">
    <source>
        <dbReference type="Pfam" id="PF04809"/>
    </source>
</evidence>
<protein>
    <submittedName>
        <fullName evidence="3">Hydrogenase expression/formation protein</fullName>
    </submittedName>
</protein>
<accession>A0A5M6I1V2</accession>
<dbReference type="AlphaFoldDB" id="A0A5M6I1V2"/>
<reference evidence="3 4" key="1">
    <citation type="submission" date="2019-09" db="EMBL/GenBank/DDBJ databases">
        <title>Draft Whole-Genome sequence of Blastochloris sulfoviridis DSM 729.</title>
        <authorList>
            <person name="Meyer T.E."/>
            <person name="Kyndt J.A."/>
        </authorList>
    </citation>
    <scope>NUCLEOTIDE SEQUENCE [LARGE SCALE GENOMIC DNA]</scope>
    <source>
        <strain evidence="3 4">DSM 729</strain>
    </source>
</reference>
<dbReference type="InterPro" id="IPR038527">
    <property type="entry name" value="HupH_C_sf"/>
</dbReference>
<comment type="caution">
    <text evidence="3">The sequence shown here is derived from an EMBL/GenBank/DDBJ whole genome shotgun (WGS) entry which is preliminary data.</text>
</comment>
<dbReference type="OrthoDB" id="6560677at2"/>